<evidence type="ECO:0000256" key="2">
    <source>
        <dbReference type="ARBA" id="ARBA00023012"/>
    </source>
</evidence>
<dbReference type="PROSITE" id="PS50110">
    <property type="entry name" value="RESPONSE_REGULATORY"/>
    <property type="match status" value="1"/>
</dbReference>
<organism evidence="7">
    <name type="scientific">hydrothermal vent metagenome</name>
    <dbReference type="NCBI Taxonomy" id="652676"/>
    <lineage>
        <taxon>unclassified sequences</taxon>
        <taxon>metagenomes</taxon>
        <taxon>ecological metagenomes</taxon>
    </lineage>
</organism>
<dbReference type="SUPFAM" id="SSF55785">
    <property type="entry name" value="PYP-like sensor domain (PAS domain)"/>
    <property type="match status" value="2"/>
</dbReference>
<feature type="transmembrane region" description="Helical" evidence="3">
    <location>
        <begin position="6"/>
        <end position="27"/>
    </location>
</feature>
<keyword evidence="7" id="KW-0808">Transferase</keyword>
<evidence type="ECO:0000256" key="3">
    <source>
        <dbReference type="SAM" id="Phobius"/>
    </source>
</evidence>
<reference evidence="7" key="1">
    <citation type="submission" date="2018-06" db="EMBL/GenBank/DDBJ databases">
        <authorList>
            <person name="Zhirakovskaya E."/>
        </authorList>
    </citation>
    <scope>NUCLEOTIDE SEQUENCE</scope>
</reference>
<gene>
    <name evidence="7" type="ORF">MNBD_GAMMA03-1484</name>
</gene>
<dbReference type="SMART" id="SM00091">
    <property type="entry name" value="PAS"/>
    <property type="match status" value="2"/>
</dbReference>
<feature type="domain" description="Response regulatory" evidence="5">
    <location>
        <begin position="840"/>
        <end position="962"/>
    </location>
</feature>
<dbReference type="SUPFAM" id="SSF47384">
    <property type="entry name" value="Homodimeric domain of signal transducing histidine kinase"/>
    <property type="match status" value="1"/>
</dbReference>
<dbReference type="EMBL" id="UOFC01000150">
    <property type="protein sequence ID" value="VAW47496.1"/>
    <property type="molecule type" value="Genomic_DNA"/>
</dbReference>
<dbReference type="SMART" id="SM00448">
    <property type="entry name" value="REC"/>
    <property type="match status" value="1"/>
</dbReference>
<dbReference type="InterPro" id="IPR003661">
    <property type="entry name" value="HisK_dim/P_dom"/>
</dbReference>
<dbReference type="PROSITE" id="PS50112">
    <property type="entry name" value="PAS"/>
    <property type="match status" value="2"/>
</dbReference>
<dbReference type="SMART" id="SM00387">
    <property type="entry name" value="HATPase_c"/>
    <property type="match status" value="1"/>
</dbReference>
<evidence type="ECO:0000259" key="6">
    <source>
        <dbReference type="PROSITE" id="PS50112"/>
    </source>
</evidence>
<keyword evidence="3" id="KW-0812">Transmembrane</keyword>
<keyword evidence="3" id="KW-0472">Membrane</keyword>
<dbReference type="NCBIfam" id="TIGR00229">
    <property type="entry name" value="sensory_box"/>
    <property type="match status" value="1"/>
</dbReference>
<dbReference type="PANTHER" id="PTHR45339">
    <property type="entry name" value="HYBRID SIGNAL TRANSDUCTION HISTIDINE KINASE J"/>
    <property type="match status" value="1"/>
</dbReference>
<evidence type="ECO:0000259" key="4">
    <source>
        <dbReference type="PROSITE" id="PS50109"/>
    </source>
</evidence>
<name>A0A3B0WT55_9ZZZZ</name>
<dbReference type="CDD" id="cd17546">
    <property type="entry name" value="REC_hyHK_CKI1_RcsC-like"/>
    <property type="match status" value="1"/>
</dbReference>
<dbReference type="InterPro" id="IPR011006">
    <property type="entry name" value="CheY-like_superfamily"/>
</dbReference>
<dbReference type="GO" id="GO:0000155">
    <property type="term" value="F:phosphorelay sensor kinase activity"/>
    <property type="evidence" value="ECO:0007669"/>
    <property type="project" value="InterPro"/>
</dbReference>
<feature type="transmembrane region" description="Helical" evidence="3">
    <location>
        <begin position="255"/>
        <end position="277"/>
    </location>
</feature>
<dbReference type="Gene3D" id="1.10.287.130">
    <property type="match status" value="1"/>
</dbReference>
<dbReference type="Pfam" id="PF00072">
    <property type="entry name" value="Response_reg"/>
    <property type="match status" value="1"/>
</dbReference>
<accession>A0A3B0WT55</accession>
<dbReference type="PANTHER" id="PTHR45339:SF1">
    <property type="entry name" value="HYBRID SIGNAL TRANSDUCTION HISTIDINE KINASE J"/>
    <property type="match status" value="1"/>
</dbReference>
<dbReference type="SUPFAM" id="SSF52172">
    <property type="entry name" value="CheY-like"/>
    <property type="match status" value="1"/>
</dbReference>
<dbReference type="CDD" id="cd16922">
    <property type="entry name" value="HATPase_EvgS-ArcB-TorS-like"/>
    <property type="match status" value="1"/>
</dbReference>
<evidence type="ECO:0000256" key="1">
    <source>
        <dbReference type="ARBA" id="ARBA00022553"/>
    </source>
</evidence>
<dbReference type="AlphaFoldDB" id="A0A3B0WT55"/>
<dbReference type="PROSITE" id="PS50109">
    <property type="entry name" value="HIS_KIN"/>
    <property type="match status" value="1"/>
</dbReference>
<dbReference type="Gene3D" id="3.30.450.20">
    <property type="entry name" value="PAS domain"/>
    <property type="match status" value="2"/>
</dbReference>
<protein>
    <submittedName>
        <fullName evidence="7">Sensory box histidine kinase/response regulator</fullName>
    </submittedName>
</protein>
<dbReference type="InterPro" id="IPR035965">
    <property type="entry name" value="PAS-like_dom_sf"/>
</dbReference>
<dbReference type="InterPro" id="IPR036097">
    <property type="entry name" value="HisK_dim/P_sf"/>
</dbReference>
<dbReference type="CDD" id="cd00082">
    <property type="entry name" value="HisKA"/>
    <property type="match status" value="1"/>
</dbReference>
<dbReference type="Gene3D" id="3.30.565.10">
    <property type="entry name" value="Histidine kinase-like ATPase, C-terminal domain"/>
    <property type="match status" value="1"/>
</dbReference>
<dbReference type="Pfam" id="PF13426">
    <property type="entry name" value="PAS_9"/>
    <property type="match status" value="1"/>
</dbReference>
<dbReference type="Gene3D" id="3.40.50.2300">
    <property type="match status" value="1"/>
</dbReference>
<dbReference type="CDD" id="cd00130">
    <property type="entry name" value="PAS"/>
    <property type="match status" value="2"/>
</dbReference>
<dbReference type="Pfam" id="PF00512">
    <property type="entry name" value="HisKA"/>
    <property type="match status" value="1"/>
</dbReference>
<dbReference type="InterPro" id="IPR003594">
    <property type="entry name" value="HATPase_dom"/>
</dbReference>
<dbReference type="Pfam" id="PF08447">
    <property type="entry name" value="PAS_3"/>
    <property type="match status" value="1"/>
</dbReference>
<dbReference type="InterPro" id="IPR004358">
    <property type="entry name" value="Sig_transdc_His_kin-like_C"/>
</dbReference>
<keyword evidence="1" id="KW-0597">Phosphoprotein</keyword>
<keyword evidence="7" id="KW-0418">Kinase</keyword>
<feature type="domain" description="PAS" evidence="6">
    <location>
        <begin position="413"/>
        <end position="487"/>
    </location>
</feature>
<feature type="domain" description="Histidine kinase" evidence="4">
    <location>
        <begin position="560"/>
        <end position="784"/>
    </location>
</feature>
<sequence length="969" mass="108629">MSALSLLFWLFALFLVVFVYFFTSYLIKQHYDRVQTSAVISAKGLANVIDERIEQQRLMVKALALHNKKRIFELAQGGGFPFDVFAISNHIKELLPSATQFAILDAQGEIVVGSDQFHINLMCQSQVKHFLNGFSSSISFLGPHHSPDDKTHYDIVYPLEREGRRAVLFLSFKFDVFQTLMSLFDTEMFEFVLVSANQPTQVIVSAKGVASNELDAILKQEEIKSLLTKTTVLDGKWLLLGIPNQSVLSNYVQQVFWSAAIFLGIFFILMFLLMHYLRKVENSRKRLESDSVQDALFNTGPTVLFQKTADSNMMVKYVSPNVYALLGCNVQEVLNQSSFVDLILLEDVAAVRMAILNAFTHHEQEIGLEYRVQYAQYQGYRWVYDLTRIVYNSQGKPVRLQSYVTSIHAQKMAEQRANRLIESAPDAMAITDRYGVVLRVNQAFEKMFGYNREDLVGLSLDLCIYETSQDSWHQRIQKIMDEESEESVLLGVDSPVMAITREGKTFSVDVGLSRVDSMENVQLVHMIRDISIQISAQKQMQIAKERAESLAKARSRFVATMSHEIRTPLNGVLGMSNLLMSTPLNSQQEIYLQAIEHSGEALLKVVNNILDFAKLDEGGVNLELEAFDLNLVIQDVLQILQLQAQENEVALSFESTLPDGITLFGDAGRVQQVLLNLLSNAIKFSPQGSVDILVKSTFVNSAPTDMLKVLIEVKDTGVGIAEESLGQLFDSFTQADDSTTRKFGGTGLGLTISKQLVELMGGAIGVMSELEVGSLFWVEIPFRFSLPVSRLEDMSSKEKPSGSLLEDLSSQEAFSLSSSTQLMKSNTQPPPLSRALEDKTILLIEDNETNQKIVLAFIQRLGGRVDIAKNGLEGLSFWRMNAQKYDLILMDCQMPVMDGYEATILIRKEEALLGGENAIPIVALTANAMPEDRKRCFSVGMDDYITKPINVELFNQTLIKWINTDVISN</sequence>
<dbReference type="InterPro" id="IPR000014">
    <property type="entry name" value="PAS"/>
</dbReference>
<dbReference type="Pfam" id="PF02518">
    <property type="entry name" value="HATPase_c"/>
    <property type="match status" value="1"/>
</dbReference>
<feature type="domain" description="PAS" evidence="6">
    <location>
        <begin position="310"/>
        <end position="362"/>
    </location>
</feature>
<dbReference type="SUPFAM" id="SSF55874">
    <property type="entry name" value="ATPase domain of HSP90 chaperone/DNA topoisomerase II/histidine kinase"/>
    <property type="match status" value="1"/>
</dbReference>
<dbReference type="InterPro" id="IPR005467">
    <property type="entry name" value="His_kinase_dom"/>
</dbReference>
<evidence type="ECO:0000259" key="5">
    <source>
        <dbReference type="PROSITE" id="PS50110"/>
    </source>
</evidence>
<proteinExistence type="predicted"/>
<keyword evidence="3" id="KW-1133">Transmembrane helix</keyword>
<evidence type="ECO:0000313" key="7">
    <source>
        <dbReference type="EMBL" id="VAW47496.1"/>
    </source>
</evidence>
<dbReference type="InterPro" id="IPR001789">
    <property type="entry name" value="Sig_transdc_resp-reg_receiver"/>
</dbReference>
<dbReference type="SMART" id="SM00388">
    <property type="entry name" value="HisKA"/>
    <property type="match status" value="1"/>
</dbReference>
<dbReference type="InterPro" id="IPR013655">
    <property type="entry name" value="PAS_fold_3"/>
</dbReference>
<dbReference type="FunFam" id="3.30.565.10:FF:000010">
    <property type="entry name" value="Sensor histidine kinase RcsC"/>
    <property type="match status" value="1"/>
</dbReference>
<keyword evidence="2" id="KW-0902">Two-component regulatory system</keyword>
<dbReference type="PRINTS" id="PR00344">
    <property type="entry name" value="BCTRLSENSOR"/>
</dbReference>
<dbReference type="InterPro" id="IPR036890">
    <property type="entry name" value="HATPase_C_sf"/>
</dbReference>